<gene>
    <name evidence="1" type="ORF">F6X95_06405</name>
</gene>
<dbReference type="Proteomes" id="UP000326078">
    <property type="component" value="Unassembled WGS sequence"/>
</dbReference>
<dbReference type="EMBL" id="VYUT01000008">
    <property type="protein sequence ID" value="KAA9205773.1"/>
    <property type="molecule type" value="Genomic_DNA"/>
</dbReference>
<comment type="caution">
    <text evidence="1">The sequence shown here is derived from an EMBL/GenBank/DDBJ whole genome shotgun (WGS) entry which is preliminary data.</text>
</comment>
<dbReference type="RefSeq" id="WP_104661544.1">
    <property type="nucleotide sequence ID" value="NZ_PTWL01000115.1"/>
</dbReference>
<evidence type="ECO:0000313" key="2">
    <source>
        <dbReference type="Proteomes" id="UP000326078"/>
    </source>
</evidence>
<reference evidence="1 2" key="1">
    <citation type="submission" date="2019-09" db="EMBL/GenBank/DDBJ databases">
        <title>Vancomyinc resistant enterococci isolated from farm animals in Switzerland.</title>
        <authorList>
            <person name="Stevens M.J.A."/>
            <person name="Stephan R."/>
            <person name="Morach M."/>
            <person name="Nuesch-Inderbinen M."/>
        </authorList>
    </citation>
    <scope>NUCLEOTIDE SEQUENCE [LARGE SCALE GENOMIC DNA]</scope>
    <source>
        <strain evidence="1 2">GH27</strain>
    </source>
</reference>
<sequence>MKNLKNPALKAIKKAALKVATYEANTMCNFMYGQPKLPSKIKKLRKF</sequence>
<evidence type="ECO:0000313" key="1">
    <source>
        <dbReference type="EMBL" id="KAA9205773.1"/>
    </source>
</evidence>
<protein>
    <submittedName>
        <fullName evidence="1">Cyclic lactone autoinducer peptide</fullName>
    </submittedName>
</protein>
<dbReference type="NCBIfam" id="TIGR04223">
    <property type="entry name" value="quorum_AgrD"/>
    <property type="match status" value="1"/>
</dbReference>
<dbReference type="InterPro" id="IPR009229">
    <property type="entry name" value="AgrD"/>
</dbReference>
<name>A0A5N0YTD9_9ENTE</name>
<dbReference type="AlphaFoldDB" id="A0A5N0YTD9"/>
<organism evidence="1 2">
    <name type="scientific">Enterococcus durans</name>
    <dbReference type="NCBI Taxonomy" id="53345"/>
    <lineage>
        <taxon>Bacteria</taxon>
        <taxon>Bacillati</taxon>
        <taxon>Bacillota</taxon>
        <taxon>Bacilli</taxon>
        <taxon>Lactobacillales</taxon>
        <taxon>Enterococcaceae</taxon>
        <taxon>Enterococcus</taxon>
    </lineage>
</organism>
<accession>A0A5N0YTD9</accession>
<proteinExistence type="predicted"/>